<dbReference type="InterPro" id="IPR015500">
    <property type="entry name" value="Peptidase_S8_subtilisin-rel"/>
</dbReference>
<protein>
    <recommendedName>
        <fullName evidence="6">Peptidase S8/S53 domain-containing protein</fullName>
    </recommendedName>
</protein>
<dbReference type="Proteomes" id="UP000261174">
    <property type="component" value="Unassembled WGS sequence"/>
</dbReference>
<comment type="caution">
    <text evidence="7">The sequence shown here is derived from an EMBL/GenBank/DDBJ whole genome shotgun (WGS) entry which is preliminary data.</text>
</comment>
<dbReference type="PROSITE" id="PS00138">
    <property type="entry name" value="SUBTILASE_SER"/>
    <property type="match status" value="1"/>
</dbReference>
<dbReference type="InterPro" id="IPR000209">
    <property type="entry name" value="Peptidase_S8/S53_dom"/>
</dbReference>
<sequence length="378" mass="41048">MIKVVVKDRYLNVRVGKPRLNAPCYQYIAPGSEIEVDGKLYPGDPFEKNSFWLKDGADNYYWSGGVSGLPVKDDQFSSAATYAWFKSMQIDQIWQEYGTKGRNVTVAVIDSGYSVSNPFLKGRVLDGDRYSSLAKNPELPTAEEIDDNDVDAHGNRCASLVGALSTPNSTLGIAPECRLLIAKIYENQVINNNQYLEDAIKWAIDKGADIISCSLKLSITAAGANALDQRIKALVGNKPVLLLAAAGNTIKNLAKVDFYPACMSTFESIGGATLDGHINSSTAINGKTFIYAPGKDVESYGPGNLPTPDSGTSFSTPIVAGIAALAMSYLKSHNIPIIKDDFLKMLRENGPLQNDIPAPPERRFINPSQLFQKLKSLI</sequence>
<dbReference type="GO" id="GO:0005615">
    <property type="term" value="C:extracellular space"/>
    <property type="evidence" value="ECO:0007669"/>
    <property type="project" value="TreeGrafter"/>
</dbReference>
<dbReference type="PROSITE" id="PS51892">
    <property type="entry name" value="SUBTILASE"/>
    <property type="match status" value="1"/>
</dbReference>
<feature type="active site" description="Charge relay system" evidence="5">
    <location>
        <position position="153"/>
    </location>
</feature>
<evidence type="ECO:0000256" key="4">
    <source>
        <dbReference type="ARBA" id="ARBA00022825"/>
    </source>
</evidence>
<feature type="active site" description="Charge relay system" evidence="5">
    <location>
        <position position="110"/>
    </location>
</feature>
<keyword evidence="4 5" id="KW-0720">Serine protease</keyword>
<feature type="active site" description="Charge relay system" evidence="5">
    <location>
        <position position="313"/>
    </location>
</feature>
<comment type="similarity">
    <text evidence="1 5">Belongs to the peptidase S8 family.</text>
</comment>
<dbReference type="InterPro" id="IPR036852">
    <property type="entry name" value="Peptidase_S8/S53_dom_sf"/>
</dbReference>
<dbReference type="Pfam" id="PF00082">
    <property type="entry name" value="Peptidase_S8"/>
    <property type="match status" value="1"/>
</dbReference>
<evidence type="ECO:0000259" key="6">
    <source>
        <dbReference type="Pfam" id="PF00082"/>
    </source>
</evidence>
<evidence type="ECO:0000256" key="3">
    <source>
        <dbReference type="ARBA" id="ARBA00022801"/>
    </source>
</evidence>
<dbReference type="RefSeq" id="WP_116854415.1">
    <property type="nucleotide sequence ID" value="NZ_QTJV01000006.1"/>
</dbReference>
<keyword evidence="3 5" id="KW-0378">Hydrolase</keyword>
<dbReference type="CDD" id="cd00306">
    <property type="entry name" value="Peptidases_S8_S53"/>
    <property type="match status" value="1"/>
</dbReference>
<dbReference type="InterPro" id="IPR023828">
    <property type="entry name" value="Peptidase_S8_Ser-AS"/>
</dbReference>
<dbReference type="SUPFAM" id="SSF52743">
    <property type="entry name" value="Subtilisin-like"/>
    <property type="match status" value="1"/>
</dbReference>
<dbReference type="AlphaFoldDB" id="A0A3E1NZZ5"/>
<feature type="domain" description="Peptidase S8/S53" evidence="6">
    <location>
        <begin position="101"/>
        <end position="331"/>
    </location>
</feature>
<keyword evidence="2 5" id="KW-0645">Protease</keyword>
<dbReference type="PANTHER" id="PTHR43806:SF11">
    <property type="entry name" value="CEREVISIN-RELATED"/>
    <property type="match status" value="1"/>
</dbReference>
<keyword evidence="8" id="KW-1185">Reference proteome</keyword>
<evidence type="ECO:0000256" key="1">
    <source>
        <dbReference type="ARBA" id="ARBA00011073"/>
    </source>
</evidence>
<accession>A0A3E1NZZ5</accession>
<proteinExistence type="inferred from homology"/>
<dbReference type="GO" id="GO:0006508">
    <property type="term" value="P:proteolysis"/>
    <property type="evidence" value="ECO:0007669"/>
    <property type="project" value="UniProtKB-KW"/>
</dbReference>
<dbReference type="OrthoDB" id="9798386at2"/>
<evidence type="ECO:0000256" key="2">
    <source>
        <dbReference type="ARBA" id="ARBA00022670"/>
    </source>
</evidence>
<dbReference type="PANTHER" id="PTHR43806">
    <property type="entry name" value="PEPTIDASE S8"/>
    <property type="match status" value="1"/>
</dbReference>
<dbReference type="Gene3D" id="3.40.50.200">
    <property type="entry name" value="Peptidase S8/S53 domain"/>
    <property type="match status" value="1"/>
</dbReference>
<gene>
    <name evidence="7" type="ORF">DXN04_16150</name>
</gene>
<dbReference type="InterPro" id="IPR050131">
    <property type="entry name" value="Peptidase_S8_subtilisin-like"/>
</dbReference>
<reference evidence="7 8" key="1">
    <citation type="submission" date="2018-08" db="EMBL/GenBank/DDBJ databases">
        <title>Chitinophaga sp. K20C18050901, a novel bacterium isolated from forest soil.</title>
        <authorList>
            <person name="Wang C."/>
        </authorList>
    </citation>
    <scope>NUCLEOTIDE SEQUENCE [LARGE SCALE GENOMIC DNA]</scope>
    <source>
        <strain evidence="7 8">K20C18050901</strain>
    </source>
</reference>
<dbReference type="GO" id="GO:0004252">
    <property type="term" value="F:serine-type endopeptidase activity"/>
    <property type="evidence" value="ECO:0007669"/>
    <property type="project" value="UniProtKB-UniRule"/>
</dbReference>
<evidence type="ECO:0000313" key="7">
    <source>
        <dbReference type="EMBL" id="RFM33492.1"/>
    </source>
</evidence>
<dbReference type="EMBL" id="QTJV01000006">
    <property type="protein sequence ID" value="RFM33492.1"/>
    <property type="molecule type" value="Genomic_DNA"/>
</dbReference>
<name>A0A3E1NZZ5_9BACT</name>
<evidence type="ECO:0000256" key="5">
    <source>
        <dbReference type="PROSITE-ProRule" id="PRU01240"/>
    </source>
</evidence>
<dbReference type="PRINTS" id="PR00723">
    <property type="entry name" value="SUBTILISIN"/>
</dbReference>
<organism evidence="7 8">
    <name type="scientific">Chitinophaga silvisoli</name>
    <dbReference type="NCBI Taxonomy" id="2291814"/>
    <lineage>
        <taxon>Bacteria</taxon>
        <taxon>Pseudomonadati</taxon>
        <taxon>Bacteroidota</taxon>
        <taxon>Chitinophagia</taxon>
        <taxon>Chitinophagales</taxon>
        <taxon>Chitinophagaceae</taxon>
        <taxon>Chitinophaga</taxon>
    </lineage>
</organism>
<evidence type="ECO:0000313" key="8">
    <source>
        <dbReference type="Proteomes" id="UP000261174"/>
    </source>
</evidence>